<protein>
    <submittedName>
        <fullName evidence="3">Alpha/beta-hydrolase</fullName>
    </submittedName>
</protein>
<accession>A0A194X2A5</accession>
<dbReference type="GeneID" id="28822959"/>
<dbReference type="Gene3D" id="3.40.50.1820">
    <property type="entry name" value="alpha/beta hydrolase"/>
    <property type="match status" value="1"/>
</dbReference>
<dbReference type="Proteomes" id="UP000070700">
    <property type="component" value="Unassembled WGS sequence"/>
</dbReference>
<feature type="domain" description="Alpha/beta hydrolase fold-3" evidence="2">
    <location>
        <begin position="40"/>
        <end position="152"/>
    </location>
</feature>
<keyword evidence="1 3" id="KW-0378">Hydrolase</keyword>
<dbReference type="EMBL" id="KQ947420">
    <property type="protein sequence ID" value="KUJ14331.1"/>
    <property type="molecule type" value="Genomic_DNA"/>
</dbReference>
<dbReference type="OrthoDB" id="19653at2759"/>
<evidence type="ECO:0000259" key="2">
    <source>
        <dbReference type="Pfam" id="PF07859"/>
    </source>
</evidence>
<organism evidence="3 4">
    <name type="scientific">Mollisia scopiformis</name>
    <name type="common">Conifer needle endophyte fungus</name>
    <name type="synonym">Phialocephala scopiformis</name>
    <dbReference type="NCBI Taxonomy" id="149040"/>
    <lineage>
        <taxon>Eukaryota</taxon>
        <taxon>Fungi</taxon>
        <taxon>Dikarya</taxon>
        <taxon>Ascomycota</taxon>
        <taxon>Pezizomycotina</taxon>
        <taxon>Leotiomycetes</taxon>
        <taxon>Helotiales</taxon>
        <taxon>Mollisiaceae</taxon>
        <taxon>Mollisia</taxon>
    </lineage>
</organism>
<dbReference type="GO" id="GO:0016787">
    <property type="term" value="F:hydrolase activity"/>
    <property type="evidence" value="ECO:0007669"/>
    <property type="project" value="UniProtKB-KW"/>
</dbReference>
<dbReference type="KEGG" id="psco:LY89DRAFT_671689"/>
<dbReference type="PANTHER" id="PTHR48081">
    <property type="entry name" value="AB HYDROLASE SUPERFAMILY PROTEIN C4A8.06C"/>
    <property type="match status" value="1"/>
</dbReference>
<evidence type="ECO:0000313" key="3">
    <source>
        <dbReference type="EMBL" id="KUJ14331.1"/>
    </source>
</evidence>
<dbReference type="InterPro" id="IPR050300">
    <property type="entry name" value="GDXG_lipolytic_enzyme"/>
</dbReference>
<evidence type="ECO:0000313" key="4">
    <source>
        <dbReference type="Proteomes" id="UP000070700"/>
    </source>
</evidence>
<dbReference type="SUPFAM" id="SSF53474">
    <property type="entry name" value="alpha/beta-Hydrolases"/>
    <property type="match status" value="1"/>
</dbReference>
<dbReference type="RefSeq" id="XP_018068686.1">
    <property type="nucleotide sequence ID" value="XM_018213233.1"/>
</dbReference>
<keyword evidence="4" id="KW-1185">Reference proteome</keyword>
<proteinExistence type="predicted"/>
<name>A0A194X2A5_MOLSC</name>
<dbReference type="InterPro" id="IPR013094">
    <property type="entry name" value="AB_hydrolase_3"/>
</dbReference>
<evidence type="ECO:0000256" key="1">
    <source>
        <dbReference type="ARBA" id="ARBA00022801"/>
    </source>
</evidence>
<dbReference type="InParanoid" id="A0A194X2A5"/>
<sequence length="330" mass="37212">MATKLTHTFKQVSGLELKADIYLRSLDAHRREYNRSQPVVLYFHGGGFVFSDREDVPPHIVQLCLMRGWVLVSADYRKLPQISGTEMWEDARDAFVFVRETLPGILAGRLSGARFENVVLVGRSAGAYLSYLCGHNMDPKPIAMLTYYGVTSMSDPFFHSSFQMGPAPIGWERVKPFYSEDVTLGTTLPSKKFDPDCLLPDLTRNPAWKRPHPEPGPHPRIVLVPWFFQENQYPEMMQEVDKSLDDKAWTEFPPTILVHGDKDVVNPYECSVRLVEAIGVPPAKLFTAVGQGHGFDELFFSGEPGLSVVEEAWITLDEAVKARLKTHDLS</sequence>
<reference evidence="3 4" key="1">
    <citation type="submission" date="2015-10" db="EMBL/GenBank/DDBJ databases">
        <title>Full genome of DAOMC 229536 Phialocephala scopiformis, a fungal endophyte of spruce producing the potent anti-insectan compound rugulosin.</title>
        <authorList>
            <consortium name="DOE Joint Genome Institute"/>
            <person name="Walker A.K."/>
            <person name="Frasz S.L."/>
            <person name="Seifert K.A."/>
            <person name="Miller J.D."/>
            <person name="Mondo S.J."/>
            <person name="Labutti K."/>
            <person name="Lipzen A."/>
            <person name="Dockter R."/>
            <person name="Kennedy M."/>
            <person name="Grigoriev I.V."/>
            <person name="Spatafora J.W."/>
        </authorList>
    </citation>
    <scope>NUCLEOTIDE SEQUENCE [LARGE SCALE GENOMIC DNA]</scope>
    <source>
        <strain evidence="3 4">CBS 120377</strain>
    </source>
</reference>
<gene>
    <name evidence="3" type="ORF">LY89DRAFT_671689</name>
</gene>
<dbReference type="AlphaFoldDB" id="A0A194X2A5"/>
<dbReference type="InterPro" id="IPR029058">
    <property type="entry name" value="AB_hydrolase_fold"/>
</dbReference>
<dbReference type="Pfam" id="PF07859">
    <property type="entry name" value="Abhydrolase_3"/>
    <property type="match status" value="1"/>
</dbReference>
<dbReference type="PANTHER" id="PTHR48081:SF3">
    <property type="entry name" value="ALPHA_BETA HYDROLASE FOLD-3 DOMAIN-CONTAINING PROTEIN"/>
    <property type="match status" value="1"/>
</dbReference>